<dbReference type="InterPro" id="IPR003599">
    <property type="entry name" value="Ig_sub"/>
</dbReference>
<keyword evidence="3" id="KW-0963">Cytoplasm</keyword>
<comment type="subcellular location">
    <subcellularLocation>
        <location evidence="1">Cytoplasm</location>
    </subcellularLocation>
</comment>
<feature type="domain" description="Ig-like" evidence="8">
    <location>
        <begin position="4084"/>
        <end position="4176"/>
    </location>
</feature>
<dbReference type="FunFam" id="2.60.40.10:FF:002009">
    <property type="match status" value="1"/>
</dbReference>
<keyword evidence="4" id="KW-0677">Repeat</keyword>
<reference evidence="10" key="1">
    <citation type="submission" date="2016-04" db="UniProtKB">
        <authorList>
            <consortium name="WormBaseParasite"/>
        </authorList>
    </citation>
    <scope>IDENTIFICATION</scope>
</reference>
<dbReference type="FunFam" id="2.60.40.10:FF:000697">
    <property type="entry name" value="titin isoform X1"/>
    <property type="match status" value="1"/>
</dbReference>
<evidence type="ECO:0000256" key="2">
    <source>
        <dbReference type="ARBA" id="ARBA00006692"/>
    </source>
</evidence>
<feature type="domain" description="Ig-like" evidence="8">
    <location>
        <begin position="1844"/>
        <end position="1935"/>
    </location>
</feature>
<dbReference type="InterPro" id="IPR013098">
    <property type="entry name" value="Ig_I-set"/>
</dbReference>
<sequence>RYQQYLRQETPSEFNKHFQQFTSLQQQKLRESPLEQDIYCQMASSSAMRKSPIQERRIVSFFLLLNRSIRDEYIVIIQVSGQPVPQVHWFYADETPIKEGGKFRIVNYGDGSSQFHIDKCSMDDANSYLCIAENGGGIAKARFYLTVYEQKQSKAPQFVGKFQSVTIFEGDSVTLFCKASGDGVKTSWLKDGVQITPSPKYNGETTLHIIGAKMADGGWYQCTATNKEGTSSIKGRVVVQARHKPTPSTPRETVVLRKVDRRSRTPQQQPLDVVNPLSKEPPRFLSTLKNLNLIEGQTALLECQFSPTNDPNLKIAWLLNGKALLASSRLTTISDFGRAMLELNPVTVFDRGEYTLIAVNTMGEAHTSNLLSVISSPQQTTAGKLGGVQSTITEQPNFHSDLKSEEVFAGSDVHLEAKLTPINDPNLIVEWLFNGEVLKESPKYRMLHEHGFAVLDIFQVTDEDSGVYTCRATNFIGTTETYGTVVVHQQPVVASHMINNVMDVEDARELQYARQHQAEAPKFQLQDFCCDRELGMSSFEARILPANDPTLQIIWLKDGKPIPMANRIQTFHSFGCVSLTLNPTYPEDAGEYTCVLRNAFGEQHCSARLTTVQPQSLQLDTAHEESLAQIDYLEGHQVHIGPQEIDRPEEFNSMEPPHFARPLPNVIEVDENEPVHFECRLQPASDVKMTVEWYHNGKPLPAAHRFKPMFDFGYVALDIFYVYPEDSGVYTLVASNELGQIESNLELIVHPQKTLYTEPQHPEGLDRIQELEQGKVRSSESLPDRECDGPPMFIGDFEDLNLLEGDDLHLELRVEPVNDPTMVVEWFVNGRPLSTGSRIKPQFDFGFISVDLHGVIAEDSGVYSVRAKNGLGESIKECTINVTAKIAIVSDSQHEESLDKIYEIEHMKKYERAEVMDKVPEEAPSFAQLLESDLGEIEEGTPVHLECQVRPVGDNTLTVIWLKDGKPLATGYRFRTFHDFGYVSLDILDVYAEDSGTYTCVARNAYGEARSSSTFFSAPAKSAIIGQTNHPASIARIQEIEAPKHELAETQSRIFQAPQFVKPLGNGNTISVTEGDNVYLEAQITPIDDSTLTYEWLLNNRPLMKAHRFVLTHDFGYIALNILYVYPEDSGTYTLVIKNASGESQSSVDIDCAVKGSTVTESFHPNSIQRIQELEMPLQKVEQPEKPLPVAPQIVKTLPAVLDHIYESQTLHLEAQILPIDDNDLKVEWYHNDQPLKASSRYRLMNDFGFVSLDIDYVNVEDAGTYTLVVTNSQGRAETSTQFNVLLLKNILSDTQHPESLKRIQEIESMQPAKPDEEDYVPEQPVFTQELQGPTEVLKEGQSVHMDCMLQPINDPNLKIEWFLNGHPILFGSRIRTMHDFGYVGLEFLHIHPEDSGTYVCKAINNAGEATTEFVLQCKPLRNIYLDTQHAESWARIQEMENTEIVREPSPDQTFMPPTFIQSLQDVENLKEGDSVRLECRLQPVNDPTLRVIWERNGNPIPEGSRFMPARNFDYVTLDLLAVYGEDSGIYTCRAISEFGESAISCTVKCQQALLLDTQHEQSWCMVQEIENKKPEEAIVEEPEKIAPYFVTELPSQLGEFSEGSPIHIEGQIEPTNDNKLTVEWHHNGNPLANGHRFRTTHDFGYISLDILYAFPEDTGEWTCVLSNELGIFFNTLYYLIYTQHPESLMRIQEIESRKIEIPEAQEKQYGAPQFTMDMESLQRIENQPAHFETRVTPIDDPKLKIVWYKDGAPLLNSNRFRHTADFGFIALDIAYTLPEDTGIYTVMATNDEGEDSTSASLKIEEISSILGNVQHEDSWRRIQEMEQPKEADTAEHEAAQELPHFVRQLNSVTNLIEGQPAHFETLLEPINDSNMEVTWYFNGTPVTASSRKTIRNDFGLCTLDIHYVLAEDIGQYTCIAKNLLGEDKTEGSLECQTRASIISDVQHAESWRRIQEIEAPKQGPAAAPAPVYGKPVFTQPLQSIADVLEGSVAVLEARLIPVNDPNLQIQWFCDDAPLQQSNWMTLNNDFGYITLRIAPVFTHHAGVYVCKAVNEQGTAITSASLTILDTQHPESLMKIQELESLNKYPKMEIAEEEFGKPVWTKSFDNIENLPEDGIILLNGMVEPSSDPHLKIEWYHNGAPLRNSNRYRQENDFGNVSLTIVHVVPEDSGVYTCKAINRSGDASTSATVKIPGYEKILNASQHPISWEKIQLLETPVIVEKPEEIVQTEKPHFLTQLESVTDVTEGEPVHLEATFQPARDSNLKVTWLRNNAPIGASQLVKIRSELGWTALDINDANVDHNGIYTLKIVNDEGEATTSASIGKVADVLTDTAHEESWRRIQEIEAPREKTPEMEPVIYEAPIIQTQLSDATCIEGEPSHFEAMIAPVNDPDLTVAWLHNGQPLAHGSKFAISQDLGLCTLDIGYTYPEDEGIYQLQVVNDSGKAISSATLKCQGTATILTDTQHEQSWKRIQELEAPKAPAPELPIAPKVAPKFITVIKDIGDLSEGQPAHFEATIEPIDDPELVVQWYHDGSPVAASSRLKMISDFGWIILDINQAATRDSGEWTCVAKNAIGEANCSATITVLGKENILLNSLQPQSLNRIREIESVKPGVEEVYDAPQIITQLSGQTELSEGDSVHLECQYEPFDDPNLKVGWFKDDKPLLFANRYKIIQDFGFAILDILHLFSQDSGRYVVRVTNNSGSAETAIDLDVAAKESLLLGPQDENKAQAIFDLEKTLNQKPEEAVVDEQKTVPVFIEPLSAPVLCEEGERVHFAARYEPINDNKLQIHWYLDGKPLRMASRMKTINDFGFVVLEIYPTYPEDSGEYTCRASNNVGEAVTSTQLVCSPKHSIITSSQLPESMSDAQKKIVELEAPKAQPLDKPDLVFEAPVFITQLQDCLDLVEGQVAHFEVQVNPVGDPKLGIEWLHNGKPIAHSSRMKNIHDFGFVVLELSPVEPQDSGTWTCRAFNEHGEAEVSCDIAVKGMSGIVYDWQSSEERKERITQLEDWMHRPKEYIAPPAKEYDAPKFTQELQDLGQLKEADAIAFTCILEPVGDPSLKIEWQHNGHAIPYSNRIQMTNEFGVVCLLIKHLIAQDSGEYRCIARNAKGQAETIGYIKVETLVEIEKPTIIEPLVESIDGEEESIHLECRISPINDPKLSIYWLKDGVRLPEASRFRYSSEFGFVTFDILYAYPEDSGEYKCVAENDMGEVFTTCILQVLPKPSLEFSPQAPGNTLENLGNHMRMHTRAELALSKEDAYDEGARKPPEFKTNLTNIGVEEGDYCRFETQVAPVNDPYLKIEWYKDKKPVLIGHRFRSTLDFGFACLDILYALPDDTGEYVCVATNKYGHAMISANLACAGTKHIITEPQLPQGVLVADVKKLGDHNSNKFRQEQTGDEAREKQAPHFTIKPRDIQVVENEPARFECAVIGNPKPKVIWYINGNQALHGQRYKLNYDGMFYLTVTNTRISDSGEIVAIAKNSEGEVLASCMLDVFQKKDFRQVKLKPTVFKTIDEVQARETQWQKETLGVLGEAFENAPKPDQQKLLKIERSQAPVEPLESQELIDKFAKPKSEGFYDHLNYVDARRGPYKGLELEQVSLKPGKLSKYEPPQETMESVQLKATPRTERVQPPTGAAVTQPTWATDKKLGHVQKGINPLPPVSPETEVPARDQIRLKAAKPKRPDEFDHVEIEREKAKLAPIVQKPEPPVEEEVAAKDQVTIRQMFHPKQVKPVESTKIETEPLKGIPPVPQPTKLGQSQRISPNIQMQLKPVQAEIGRGASFTCGFDGAEPATVIWLKQGKEIKPSFRFQILTTAKSSTLKVSKLTSDDSGEYVCRIQNVAGTVESLASLTVVPAADRGVVPNFKSRMNDARVGQNKTVEFSCDVTGFPTPVASWFKDGKAFPNDQRFQMISEGDTRKLIITSAHTSDTGIYECVIKNTAGEARCKARLNVILSTTGQGVEMGPKLEAPRFQTQIQPLVGQEGGEAEFRAKFSGVPTPTIRWYRNNEPLKSSKYYVISQDNNEAVLRILECYQEDVGEYKCEAVNTAGRAASVANFVLQRSQENIFLAKTYVNDKKSKQNSPPQFVSKLTDISSRPGHTVRFIAEISGNPQPSVAWQFNNKPLYEGRDHKISQNGDKVILEIQRVSVANAGSYSVTIRNPLGVVQCQAKLKIESR</sequence>
<feature type="domain" description="Ig-like" evidence="8">
    <location>
        <begin position="1058"/>
        <end position="1151"/>
    </location>
</feature>
<dbReference type="SMART" id="SM00408">
    <property type="entry name" value="IGc2"/>
    <property type="match status" value="23"/>
</dbReference>
<feature type="domain" description="Ig-like" evidence="8">
    <location>
        <begin position="3970"/>
        <end position="4055"/>
    </location>
</feature>
<feature type="domain" description="Ig-like" evidence="8">
    <location>
        <begin position="282"/>
        <end position="372"/>
    </location>
</feature>
<feature type="domain" description="Ig-like" evidence="8">
    <location>
        <begin position="396"/>
        <end position="486"/>
    </location>
</feature>
<dbReference type="PROSITE" id="PS50835">
    <property type="entry name" value="IG_LIKE"/>
    <property type="match status" value="30"/>
</dbReference>
<organism evidence="9 10">
    <name type="scientific">Syphacia muris</name>
    <dbReference type="NCBI Taxonomy" id="451379"/>
    <lineage>
        <taxon>Eukaryota</taxon>
        <taxon>Metazoa</taxon>
        <taxon>Ecdysozoa</taxon>
        <taxon>Nematoda</taxon>
        <taxon>Chromadorea</taxon>
        <taxon>Rhabditida</taxon>
        <taxon>Spirurina</taxon>
        <taxon>Oxyuridomorpha</taxon>
        <taxon>Oxyuroidea</taxon>
        <taxon>Oxyuridae</taxon>
        <taxon>Syphacia</taxon>
    </lineage>
</organism>
<dbReference type="Proteomes" id="UP000046393">
    <property type="component" value="Unplaced"/>
</dbReference>
<feature type="domain" description="Ig-like" evidence="8">
    <location>
        <begin position="3269"/>
        <end position="3359"/>
    </location>
</feature>
<dbReference type="WBParaSite" id="SMUV_0000546001-mRNA-1">
    <property type="protein sequence ID" value="SMUV_0000546001-mRNA-1"/>
    <property type="gene ID" value="SMUV_0000546001"/>
</dbReference>
<dbReference type="FunFam" id="2.60.40.10:FF:000425">
    <property type="entry name" value="Myosin light chain kinase"/>
    <property type="match status" value="2"/>
</dbReference>
<feature type="domain" description="Ig-like" evidence="8">
    <location>
        <begin position="3029"/>
        <end position="3117"/>
    </location>
</feature>
<feature type="domain" description="Ig-like" evidence="8">
    <location>
        <begin position="491"/>
        <end position="610"/>
    </location>
</feature>
<feature type="domain" description="Ig-like" evidence="8">
    <location>
        <begin position="1976"/>
        <end position="2067"/>
    </location>
</feature>
<protein>
    <submittedName>
        <fullName evidence="10">Immunoglobulin I-set domain protein</fullName>
    </submittedName>
</protein>
<dbReference type="GO" id="GO:0031672">
    <property type="term" value="C:A band"/>
    <property type="evidence" value="ECO:0007669"/>
    <property type="project" value="UniProtKB-ARBA"/>
</dbReference>
<dbReference type="PANTHER" id="PTHR47633">
    <property type="entry name" value="IMMUNOGLOBULIN"/>
    <property type="match status" value="1"/>
</dbReference>
<dbReference type="InterPro" id="IPR007110">
    <property type="entry name" value="Ig-like_dom"/>
</dbReference>
<feature type="domain" description="Ig-like" evidence="8">
    <location>
        <begin position="3130"/>
        <end position="3215"/>
    </location>
</feature>
<feature type="domain" description="Ig-like" evidence="8">
    <location>
        <begin position="2893"/>
        <end position="2980"/>
    </location>
</feature>
<comment type="similarity">
    <text evidence="2">Belongs to the protein kinase superfamily. CAMK Ser/Thr protein kinase family.</text>
</comment>
<dbReference type="CDD" id="cd00096">
    <property type="entry name" value="Ig"/>
    <property type="match status" value="8"/>
</dbReference>
<feature type="domain" description="Ig-like" evidence="8">
    <location>
        <begin position="2495"/>
        <end position="2586"/>
    </location>
</feature>
<proteinExistence type="inferred from homology"/>
<feature type="domain" description="Ig-like" evidence="8">
    <location>
        <begin position="1458"/>
        <end position="1545"/>
    </location>
</feature>
<evidence type="ECO:0000256" key="1">
    <source>
        <dbReference type="ARBA" id="ARBA00004496"/>
    </source>
</evidence>
<feature type="domain" description="Ig-like" evidence="8">
    <location>
        <begin position="1588"/>
        <end position="1668"/>
    </location>
</feature>
<feature type="domain" description="Ig-like" evidence="8">
    <location>
        <begin position="657"/>
        <end position="748"/>
    </location>
</feature>
<feature type="domain" description="Ig-like" evidence="8">
    <location>
        <begin position="2757"/>
        <end position="2848"/>
    </location>
</feature>
<feature type="domain" description="Ig-like" evidence="8">
    <location>
        <begin position="2623"/>
        <end position="2714"/>
    </location>
</feature>
<evidence type="ECO:0000256" key="6">
    <source>
        <dbReference type="ARBA" id="ARBA00023319"/>
    </source>
</evidence>
<dbReference type="FunFam" id="2.60.40.10:FF:001721">
    <property type="entry name" value="KETtiN (Drosophila actin-binding) homolog"/>
    <property type="match status" value="1"/>
</dbReference>
<evidence type="ECO:0000313" key="9">
    <source>
        <dbReference type="Proteomes" id="UP000046393"/>
    </source>
</evidence>
<dbReference type="FunFam" id="2.60.40.10:FF:002429">
    <property type="entry name" value="KETtiN (Drosophila actin-binding) homolog"/>
    <property type="match status" value="1"/>
</dbReference>
<keyword evidence="6" id="KW-0393">Immunoglobulin domain</keyword>
<feature type="region of interest" description="Disordered" evidence="7">
    <location>
        <begin position="3605"/>
        <end position="3639"/>
    </location>
</feature>
<dbReference type="SMART" id="SM00409">
    <property type="entry name" value="IG"/>
    <property type="match status" value="31"/>
</dbReference>
<dbReference type="FunFam" id="2.60.40.10:FF:000032">
    <property type="entry name" value="palladin isoform X1"/>
    <property type="match status" value="1"/>
</dbReference>
<feature type="domain" description="Ig-like" evidence="8">
    <location>
        <begin position="3764"/>
        <end position="3852"/>
    </location>
</feature>
<keyword evidence="9" id="KW-1185">Reference proteome</keyword>
<feature type="domain" description="Ig-like" evidence="8">
    <location>
        <begin position="2358"/>
        <end position="2454"/>
    </location>
</feature>
<feature type="domain" description="Ig-like" evidence="8">
    <location>
        <begin position="1713"/>
        <end position="1803"/>
    </location>
</feature>
<name>A0A0N5ALN5_9BILA</name>
<dbReference type="Gene3D" id="2.60.40.10">
    <property type="entry name" value="Immunoglobulins"/>
    <property type="match status" value="31"/>
</dbReference>
<evidence type="ECO:0000256" key="4">
    <source>
        <dbReference type="ARBA" id="ARBA00022737"/>
    </source>
</evidence>
<feature type="domain" description="Ig-like" evidence="8">
    <location>
        <begin position="924"/>
        <end position="1017"/>
    </location>
</feature>
<evidence type="ECO:0000256" key="7">
    <source>
        <dbReference type="SAM" id="MobiDB-lite"/>
    </source>
</evidence>
<feature type="domain" description="Ig-like" evidence="8">
    <location>
        <begin position="2090"/>
        <end position="2193"/>
    </location>
</feature>
<accession>A0A0N5ALN5</accession>
<feature type="domain" description="Ig-like" evidence="8">
    <location>
        <begin position="1325"/>
        <end position="1417"/>
    </location>
</feature>
<feature type="domain" description="Ig-like" evidence="8">
    <location>
        <begin position="156"/>
        <end position="238"/>
    </location>
</feature>
<dbReference type="InterPro" id="IPR036179">
    <property type="entry name" value="Ig-like_dom_sf"/>
</dbReference>
<feature type="domain" description="Ig-like" evidence="8">
    <location>
        <begin position="3863"/>
        <end position="3951"/>
    </location>
</feature>
<feature type="domain" description="Ig-like" evidence="8">
    <location>
        <begin position="2234"/>
        <end position="2325"/>
    </location>
</feature>
<feature type="domain" description="Ig-like" evidence="8">
    <location>
        <begin position="790"/>
        <end position="881"/>
    </location>
</feature>
<evidence type="ECO:0000256" key="5">
    <source>
        <dbReference type="ARBA" id="ARBA00023157"/>
    </source>
</evidence>
<dbReference type="FunFam" id="2.60.40.10:FF:000962">
    <property type="entry name" value="titin isoform X1"/>
    <property type="match status" value="12"/>
</dbReference>
<dbReference type="Pfam" id="PF07679">
    <property type="entry name" value="I-set"/>
    <property type="match status" value="31"/>
</dbReference>
<dbReference type="FunFam" id="2.60.40.10:FF:000119">
    <property type="entry name" value="Sallimus, isoform P"/>
    <property type="match status" value="8"/>
</dbReference>
<dbReference type="FunFam" id="2.60.40.10:FF:000147">
    <property type="entry name" value="Myosin light chain kinase"/>
    <property type="match status" value="1"/>
</dbReference>
<feature type="domain" description="Ig-like" evidence="8">
    <location>
        <begin position="1192"/>
        <end position="1284"/>
    </location>
</feature>
<dbReference type="SUPFAM" id="SSF48726">
    <property type="entry name" value="Immunoglobulin"/>
    <property type="match status" value="31"/>
</dbReference>
<dbReference type="InterPro" id="IPR003598">
    <property type="entry name" value="Ig_sub2"/>
</dbReference>
<feature type="domain" description="Ig-like" evidence="8">
    <location>
        <begin position="3407"/>
        <end position="3489"/>
    </location>
</feature>
<keyword evidence="5" id="KW-1015">Disulfide bond</keyword>
<dbReference type="STRING" id="451379.A0A0N5ALN5"/>
<dbReference type="InterPro" id="IPR013783">
    <property type="entry name" value="Ig-like_fold"/>
</dbReference>
<dbReference type="GO" id="GO:0019899">
    <property type="term" value="F:enzyme binding"/>
    <property type="evidence" value="ECO:0007669"/>
    <property type="project" value="UniProtKB-ARBA"/>
</dbReference>
<evidence type="ECO:0000259" key="8">
    <source>
        <dbReference type="PROSITE" id="PS50835"/>
    </source>
</evidence>
<dbReference type="PANTHER" id="PTHR47633:SF4">
    <property type="entry name" value="MYOPALLADIN ISOFORM X1"/>
    <property type="match status" value="1"/>
</dbReference>
<evidence type="ECO:0000256" key="3">
    <source>
        <dbReference type="ARBA" id="ARBA00022490"/>
    </source>
</evidence>
<dbReference type="FunFam" id="2.60.40.10:FF:001843">
    <property type="entry name" value="KETtiN (Drosophila actin-binding) homolog"/>
    <property type="match status" value="1"/>
</dbReference>
<evidence type="ECO:0000313" key="10">
    <source>
        <dbReference type="WBParaSite" id="SMUV_0000546001-mRNA-1"/>
    </source>
</evidence>